<gene>
    <name evidence="2" type="ORF">ACFQ03_05725</name>
</gene>
<keyword evidence="3" id="KW-1185">Reference proteome</keyword>
<dbReference type="Proteomes" id="UP001597120">
    <property type="component" value="Unassembled WGS sequence"/>
</dbReference>
<accession>A0ABW3D9M5</accession>
<dbReference type="Pfam" id="PF00391">
    <property type="entry name" value="PEP-utilizers"/>
    <property type="match status" value="1"/>
</dbReference>
<reference evidence="3" key="1">
    <citation type="journal article" date="2019" name="Int. J. Syst. Evol. Microbiol.">
        <title>The Global Catalogue of Microorganisms (GCM) 10K type strain sequencing project: providing services to taxonomists for standard genome sequencing and annotation.</title>
        <authorList>
            <consortium name="The Broad Institute Genomics Platform"/>
            <consortium name="The Broad Institute Genome Sequencing Center for Infectious Disease"/>
            <person name="Wu L."/>
            <person name="Ma J."/>
        </authorList>
    </citation>
    <scope>NUCLEOTIDE SEQUENCE [LARGE SCALE GENOMIC DNA]</scope>
    <source>
        <strain evidence="3">CCUG 57263</strain>
    </source>
</reference>
<evidence type="ECO:0000313" key="2">
    <source>
        <dbReference type="EMBL" id="MFD0868640.1"/>
    </source>
</evidence>
<name>A0ABW3D9M5_9BACL</name>
<evidence type="ECO:0000259" key="1">
    <source>
        <dbReference type="Pfam" id="PF00391"/>
    </source>
</evidence>
<dbReference type="Gene3D" id="3.50.30.10">
    <property type="entry name" value="Phosphohistidine domain"/>
    <property type="match status" value="1"/>
</dbReference>
<dbReference type="EMBL" id="JBHTIU010000019">
    <property type="protein sequence ID" value="MFD0868640.1"/>
    <property type="molecule type" value="Genomic_DNA"/>
</dbReference>
<sequence>MSCRRTAYSTHNTSGGILSHSAIIAHEYRIPLVVATVRS</sequence>
<dbReference type="InterPro" id="IPR036637">
    <property type="entry name" value="Phosphohistidine_dom_sf"/>
</dbReference>
<feature type="domain" description="PEP-utilising enzyme mobile" evidence="1">
    <location>
        <begin position="14"/>
        <end position="36"/>
    </location>
</feature>
<evidence type="ECO:0000313" key="3">
    <source>
        <dbReference type="Proteomes" id="UP001597120"/>
    </source>
</evidence>
<dbReference type="SUPFAM" id="SSF52009">
    <property type="entry name" value="Phosphohistidine domain"/>
    <property type="match status" value="1"/>
</dbReference>
<dbReference type="InterPro" id="IPR008279">
    <property type="entry name" value="PEP-util_enz_mobile_dom"/>
</dbReference>
<proteinExistence type="predicted"/>
<comment type="caution">
    <text evidence="2">The sequence shown here is derived from an EMBL/GenBank/DDBJ whole genome shotgun (WGS) entry which is preliminary data.</text>
</comment>
<dbReference type="RefSeq" id="WP_379286702.1">
    <property type="nucleotide sequence ID" value="NZ_JBHTIU010000019.1"/>
</dbReference>
<organism evidence="2 3">
    <name type="scientific">Paenibacillus residui</name>
    <dbReference type="NCBI Taxonomy" id="629724"/>
    <lineage>
        <taxon>Bacteria</taxon>
        <taxon>Bacillati</taxon>
        <taxon>Bacillota</taxon>
        <taxon>Bacilli</taxon>
        <taxon>Bacillales</taxon>
        <taxon>Paenibacillaceae</taxon>
        <taxon>Paenibacillus</taxon>
    </lineage>
</organism>
<protein>
    <submittedName>
        <fullName evidence="2">PEP-utilizing enzyme</fullName>
    </submittedName>
</protein>